<protein>
    <recommendedName>
        <fullName evidence="9">RING-type E3 ubiquitin transferase</fullName>
    </recommendedName>
</protein>
<feature type="coiled-coil region" evidence="4">
    <location>
        <begin position="192"/>
        <end position="229"/>
    </location>
</feature>
<dbReference type="AlphaFoldDB" id="A0A8X8DG91"/>
<dbReference type="PANTHER" id="PTHR45958:SF11">
    <property type="entry name" value="RING-TYPE E3 UBIQUITIN TRANSFERASE"/>
    <property type="match status" value="1"/>
</dbReference>
<dbReference type="PROSITE" id="PS51698">
    <property type="entry name" value="U_BOX"/>
    <property type="match status" value="1"/>
</dbReference>
<keyword evidence="2" id="KW-0862">Zinc</keyword>
<dbReference type="GO" id="GO:0004842">
    <property type="term" value="F:ubiquitin-protein transferase activity"/>
    <property type="evidence" value="ECO:0007669"/>
    <property type="project" value="InterPro"/>
</dbReference>
<sequence>MDFNIGIEDVGAAVLQELWSKVTFQAMEIVTETRDVVLEKDSLQEFSRSISELSTLLRALDAKRVESAMGLESTKAALETLNSQLREAAKIIKGYKSGSCLRLLLHSHSIRLQMQNLSKEMAMTISSFHLVNLDMSLNLKTMMDQIINNLRSIEFRSTVATETLAFEIENSISQHSRNQENSMKLLEKIAEAVGARENASLVQNELALLKQEKEEMEDQKKQAEALQLAQLIQLLYSTEIVTRPQNEEISMHHQQYPINSFICPLCNEMMADPVAIFCGHSFERKAIQDCFNRGERNCPTCGEELQSLELTPNVSLRSSIDEWKLRDLDLKFQAAVSGINSNDYSRQNKALENMQFLIEIPRYAIKVAEGGLVPKLVEFLKHKRLDTSATLKCLYYLAKHCDNHKEVIVEAGVVRRIVKQIYRGEKGPDAIAVLLELSKKETLREKIGETKDCIPLLVSLLQNDNPDVSQKAKSTLQNLSCNTSFVIKMAETGHFQPFVARFNQGFSSSFSLSFFFFLNRHAWHNTLLPLFP</sequence>
<keyword evidence="2" id="KW-0479">Metal-binding</keyword>
<gene>
    <name evidence="7" type="ORF">POTOM_000526</name>
</gene>
<dbReference type="Pfam" id="PF04564">
    <property type="entry name" value="U-box"/>
    <property type="match status" value="1"/>
</dbReference>
<reference evidence="7" key="1">
    <citation type="journal article" date="2020" name="bioRxiv">
        <title>Hybrid origin of Populus tomentosa Carr. identified through genome sequencing and phylogenomic analysis.</title>
        <authorList>
            <person name="An X."/>
            <person name="Gao K."/>
            <person name="Chen Z."/>
            <person name="Li J."/>
            <person name="Yang X."/>
            <person name="Yang X."/>
            <person name="Zhou J."/>
            <person name="Guo T."/>
            <person name="Zhao T."/>
            <person name="Huang S."/>
            <person name="Miao D."/>
            <person name="Khan W.U."/>
            <person name="Rao P."/>
            <person name="Ye M."/>
            <person name="Lei B."/>
            <person name="Liao W."/>
            <person name="Wang J."/>
            <person name="Ji L."/>
            <person name="Li Y."/>
            <person name="Guo B."/>
            <person name="Mustafa N.S."/>
            <person name="Li S."/>
            <person name="Yun Q."/>
            <person name="Keller S.R."/>
            <person name="Mao J."/>
            <person name="Zhang R."/>
            <person name="Strauss S.H."/>
        </authorList>
    </citation>
    <scope>NUCLEOTIDE SEQUENCE</scope>
    <source>
        <strain evidence="7">GM15</strain>
        <tissue evidence="7">Leaf</tissue>
    </source>
</reference>
<comment type="caution">
    <text evidence="7">The sequence shown here is derived from an EMBL/GenBank/DDBJ whole genome shotgun (WGS) entry which is preliminary data.</text>
</comment>
<dbReference type="InterPro" id="IPR003613">
    <property type="entry name" value="Ubox_domain"/>
</dbReference>
<organism evidence="7 8">
    <name type="scientific">Populus tomentosa</name>
    <name type="common">Chinese white poplar</name>
    <dbReference type="NCBI Taxonomy" id="118781"/>
    <lineage>
        <taxon>Eukaryota</taxon>
        <taxon>Viridiplantae</taxon>
        <taxon>Streptophyta</taxon>
        <taxon>Embryophyta</taxon>
        <taxon>Tracheophyta</taxon>
        <taxon>Spermatophyta</taxon>
        <taxon>Magnoliopsida</taxon>
        <taxon>eudicotyledons</taxon>
        <taxon>Gunneridae</taxon>
        <taxon>Pentapetalae</taxon>
        <taxon>rosids</taxon>
        <taxon>fabids</taxon>
        <taxon>Malpighiales</taxon>
        <taxon>Salicaceae</taxon>
        <taxon>Saliceae</taxon>
        <taxon>Populus</taxon>
    </lineage>
</organism>
<accession>A0A8X8DG91</accession>
<dbReference type="InterPro" id="IPR001841">
    <property type="entry name" value="Znf_RING"/>
</dbReference>
<dbReference type="Proteomes" id="UP000886885">
    <property type="component" value="Chromosome 1A"/>
</dbReference>
<keyword evidence="1" id="KW-0677">Repeat</keyword>
<dbReference type="EMBL" id="JAAWWB010000001">
    <property type="protein sequence ID" value="KAG6791407.1"/>
    <property type="molecule type" value="Genomic_DNA"/>
</dbReference>
<evidence type="ECO:0000259" key="6">
    <source>
        <dbReference type="PROSITE" id="PS51698"/>
    </source>
</evidence>
<dbReference type="GO" id="GO:0008270">
    <property type="term" value="F:zinc ion binding"/>
    <property type="evidence" value="ECO:0007669"/>
    <property type="project" value="UniProtKB-KW"/>
</dbReference>
<evidence type="ECO:0000256" key="2">
    <source>
        <dbReference type="PROSITE-ProRule" id="PRU00175"/>
    </source>
</evidence>
<dbReference type="InterPro" id="IPR000225">
    <property type="entry name" value="Armadillo"/>
</dbReference>
<evidence type="ECO:0000256" key="1">
    <source>
        <dbReference type="ARBA" id="ARBA00022737"/>
    </source>
</evidence>
<keyword evidence="2" id="KW-0863">Zinc-finger</keyword>
<evidence type="ECO:0000259" key="5">
    <source>
        <dbReference type="PROSITE" id="PS50089"/>
    </source>
</evidence>
<keyword evidence="4" id="KW-0175">Coiled coil</keyword>
<evidence type="ECO:0008006" key="9">
    <source>
        <dbReference type="Google" id="ProtNLM"/>
    </source>
</evidence>
<keyword evidence="8" id="KW-1185">Reference proteome</keyword>
<dbReference type="SMART" id="SM00504">
    <property type="entry name" value="Ubox"/>
    <property type="match status" value="1"/>
</dbReference>
<feature type="domain" description="U-box" evidence="6">
    <location>
        <begin position="256"/>
        <end position="330"/>
    </location>
</feature>
<name>A0A8X8DG91_POPTO</name>
<dbReference type="PROSITE" id="PS50089">
    <property type="entry name" value="ZF_RING_2"/>
    <property type="match status" value="1"/>
</dbReference>
<feature type="repeat" description="ARM" evidence="3">
    <location>
        <begin position="452"/>
        <end position="480"/>
    </location>
</feature>
<dbReference type="InterPro" id="IPR052608">
    <property type="entry name" value="U-box_domain_protein"/>
</dbReference>
<evidence type="ECO:0000256" key="4">
    <source>
        <dbReference type="SAM" id="Coils"/>
    </source>
</evidence>
<dbReference type="PROSITE" id="PS50176">
    <property type="entry name" value="ARM_REPEAT"/>
    <property type="match status" value="1"/>
</dbReference>
<evidence type="ECO:0000313" key="8">
    <source>
        <dbReference type="Proteomes" id="UP000886885"/>
    </source>
</evidence>
<proteinExistence type="predicted"/>
<evidence type="ECO:0000256" key="3">
    <source>
        <dbReference type="PROSITE-ProRule" id="PRU00259"/>
    </source>
</evidence>
<dbReference type="OrthoDB" id="26899at2759"/>
<feature type="domain" description="RING-type" evidence="5">
    <location>
        <begin position="263"/>
        <end position="301"/>
    </location>
</feature>
<dbReference type="GO" id="GO:0016567">
    <property type="term" value="P:protein ubiquitination"/>
    <property type="evidence" value="ECO:0007669"/>
    <property type="project" value="InterPro"/>
</dbReference>
<dbReference type="PANTHER" id="PTHR45958">
    <property type="entry name" value="RING-TYPE E3 UBIQUITIN TRANSFERASE"/>
    <property type="match status" value="1"/>
</dbReference>
<evidence type="ECO:0000313" key="7">
    <source>
        <dbReference type="EMBL" id="KAG6791407.1"/>
    </source>
</evidence>